<accession>A0A9X6KRH4</accession>
<dbReference type="InterPro" id="IPR036779">
    <property type="entry name" value="LysM_dom_sf"/>
</dbReference>
<dbReference type="CDD" id="cd00118">
    <property type="entry name" value="LysM"/>
    <property type="match status" value="2"/>
</dbReference>
<dbReference type="Gene3D" id="3.20.20.80">
    <property type="entry name" value="Glycosidases"/>
    <property type="match status" value="1"/>
</dbReference>
<dbReference type="Gene3D" id="3.10.350.10">
    <property type="entry name" value="LysM domain"/>
    <property type="match status" value="2"/>
</dbReference>
<feature type="domain" description="LysM" evidence="3">
    <location>
        <begin position="52"/>
        <end position="96"/>
    </location>
</feature>
<dbReference type="EMBL" id="NFEN01000171">
    <property type="protein sequence ID" value="OUA17453.1"/>
    <property type="molecule type" value="Genomic_DNA"/>
</dbReference>
<name>A0A9X6KRH4_BACTU</name>
<dbReference type="PANTHER" id="PTHR46066:SF2">
    <property type="entry name" value="CHITINASE DOMAIN-CONTAINING PROTEIN 1"/>
    <property type="match status" value="1"/>
</dbReference>
<feature type="domain" description="GH18" evidence="4">
    <location>
        <begin position="104"/>
        <end position="437"/>
    </location>
</feature>
<dbReference type="SMART" id="SM00257">
    <property type="entry name" value="LysM"/>
    <property type="match status" value="2"/>
</dbReference>
<dbReference type="InterPro" id="IPR029070">
    <property type="entry name" value="Chitinase_insertion_sf"/>
</dbReference>
<dbReference type="RefSeq" id="WP_021727504.1">
    <property type="nucleotide sequence ID" value="NZ_CP059975.1"/>
</dbReference>
<sequence length="445" mass="49927">MIQIVTVRSGDSVYSLASKYGSTPDEIVKDNGLNPAETLVVGQALIVNTKGNNYYVQPGDSLYRISQTYNVPLASLAKVNNLSLKSILHVGQQLYVPKGTKRAVESIAYLQPSTIPIKESLVNATRAINPFLTYLAYFSFEAKRDGTLKEPTETAKIANIATQGQTIPMLVITNIENGNFSADLTSVILRDATIQNKFITNILQTAEKYGMRDIHFDFESVAPEDREAYNRFLRNVKTRLPSGYTLSTTLVPKTSSNQKGKFFEAHDYKAQGQIVDFVVIMTYDWGWQGGPPMAISPIGPVKEVLQYAKSQMPPQKIMMGQNLYGFDWKLPFKQGNPPAKAVSSVAAVALARKYNVPIRYDFTAQAPHFNYFDENGVQHEVWFEDARSIQSKFNLMKEQGIGGISYWKIGLPFPQNWRLLVENFTITKKGRQKSALFVHFVKIHL</sequence>
<protein>
    <submittedName>
        <fullName evidence="5">Glycosyl hydrolase</fullName>
    </submittedName>
</protein>
<dbReference type="InterPro" id="IPR018392">
    <property type="entry name" value="LysM"/>
</dbReference>
<gene>
    <name evidence="5" type="ORF">BK775_28865</name>
</gene>
<dbReference type="Pfam" id="PF00704">
    <property type="entry name" value="Glyco_hydro_18"/>
    <property type="match status" value="1"/>
</dbReference>
<dbReference type="GO" id="GO:0070492">
    <property type="term" value="F:oligosaccharide binding"/>
    <property type="evidence" value="ECO:0007669"/>
    <property type="project" value="TreeGrafter"/>
</dbReference>
<evidence type="ECO:0000313" key="5">
    <source>
        <dbReference type="EMBL" id="OUA17453.1"/>
    </source>
</evidence>
<dbReference type="InterPro" id="IPR017853">
    <property type="entry name" value="GH"/>
</dbReference>
<dbReference type="InterPro" id="IPR011583">
    <property type="entry name" value="Chitinase_II/V-like_cat"/>
</dbReference>
<evidence type="ECO:0000259" key="4">
    <source>
        <dbReference type="PROSITE" id="PS51910"/>
    </source>
</evidence>
<keyword evidence="1 5" id="KW-0378">Hydrolase</keyword>
<dbReference type="PROSITE" id="PS51910">
    <property type="entry name" value="GH18_2"/>
    <property type="match status" value="1"/>
</dbReference>
<feature type="domain" description="LysM" evidence="3">
    <location>
        <begin position="3"/>
        <end position="47"/>
    </location>
</feature>
<comment type="caution">
    <text evidence="5">The sequence shown here is derived from an EMBL/GenBank/DDBJ whole genome shotgun (WGS) entry which is preliminary data.</text>
</comment>
<dbReference type="Pfam" id="PF01476">
    <property type="entry name" value="LysM"/>
    <property type="match status" value="2"/>
</dbReference>
<evidence type="ECO:0000256" key="1">
    <source>
        <dbReference type="ARBA" id="ARBA00022801"/>
    </source>
</evidence>
<dbReference type="SMART" id="SM00636">
    <property type="entry name" value="Glyco_18"/>
    <property type="match status" value="1"/>
</dbReference>
<dbReference type="PROSITE" id="PS51782">
    <property type="entry name" value="LYSM"/>
    <property type="match status" value="2"/>
</dbReference>
<dbReference type="CDD" id="cd02874">
    <property type="entry name" value="GH18_CFLE_spore_hydrolase"/>
    <property type="match status" value="1"/>
</dbReference>
<dbReference type="GO" id="GO:0012505">
    <property type="term" value="C:endomembrane system"/>
    <property type="evidence" value="ECO:0007669"/>
    <property type="project" value="TreeGrafter"/>
</dbReference>
<evidence type="ECO:0000313" key="6">
    <source>
        <dbReference type="Proteomes" id="UP000195077"/>
    </source>
</evidence>
<dbReference type="GO" id="GO:0008061">
    <property type="term" value="F:chitin binding"/>
    <property type="evidence" value="ECO:0007669"/>
    <property type="project" value="InterPro"/>
</dbReference>
<reference evidence="5 6" key="1">
    <citation type="submission" date="2016-10" db="EMBL/GenBank/DDBJ databases">
        <title>Comparative genomics of Bacillus thuringiensis reveals a path to pathogens against multiple invertebrate hosts.</title>
        <authorList>
            <person name="Zheng J."/>
            <person name="Gao Q."/>
            <person name="Liu H."/>
            <person name="Peng D."/>
            <person name="Ruan L."/>
            <person name="Sun M."/>
        </authorList>
    </citation>
    <scope>NUCLEOTIDE SEQUENCE [LARGE SCALE GENOMIC DNA]</scope>
    <source>
        <strain evidence="5">I13</strain>
    </source>
</reference>
<dbReference type="SUPFAM" id="SSF51445">
    <property type="entry name" value="(Trans)glycosidases"/>
    <property type="match status" value="1"/>
</dbReference>
<organism evidence="5 6">
    <name type="scientific">Bacillus thuringiensis</name>
    <dbReference type="NCBI Taxonomy" id="1428"/>
    <lineage>
        <taxon>Bacteria</taxon>
        <taxon>Bacillati</taxon>
        <taxon>Bacillota</taxon>
        <taxon>Bacilli</taxon>
        <taxon>Bacillales</taxon>
        <taxon>Bacillaceae</taxon>
        <taxon>Bacillus</taxon>
        <taxon>Bacillus cereus group</taxon>
    </lineage>
</organism>
<evidence type="ECO:0000259" key="3">
    <source>
        <dbReference type="PROSITE" id="PS51782"/>
    </source>
</evidence>
<dbReference type="PANTHER" id="PTHR46066">
    <property type="entry name" value="CHITINASE DOMAIN-CONTAINING PROTEIN 1 FAMILY MEMBER"/>
    <property type="match status" value="1"/>
</dbReference>
<dbReference type="InterPro" id="IPR001223">
    <property type="entry name" value="Glyco_hydro18_cat"/>
</dbReference>
<proteinExistence type="predicted"/>
<dbReference type="SUPFAM" id="SSF54106">
    <property type="entry name" value="LysM domain"/>
    <property type="match status" value="2"/>
</dbReference>
<dbReference type="Gene3D" id="3.10.50.10">
    <property type="match status" value="1"/>
</dbReference>
<dbReference type="InterPro" id="IPR041704">
    <property type="entry name" value="CFLE_GH18"/>
</dbReference>
<dbReference type="AlphaFoldDB" id="A0A9X6KRH4"/>
<dbReference type="GO" id="GO:0016798">
    <property type="term" value="F:hydrolase activity, acting on glycosyl bonds"/>
    <property type="evidence" value="ECO:0007669"/>
    <property type="project" value="UniProtKB-KW"/>
</dbReference>
<keyword evidence="2" id="KW-0326">Glycosidase</keyword>
<dbReference type="Proteomes" id="UP000195077">
    <property type="component" value="Unassembled WGS sequence"/>
</dbReference>
<evidence type="ECO:0000256" key="2">
    <source>
        <dbReference type="ARBA" id="ARBA00023295"/>
    </source>
</evidence>
<dbReference type="GO" id="GO:0005975">
    <property type="term" value="P:carbohydrate metabolic process"/>
    <property type="evidence" value="ECO:0007669"/>
    <property type="project" value="InterPro"/>
</dbReference>